<organism evidence="3 4">
    <name type="scientific">Acidomonas methanolica NBRC 104435</name>
    <dbReference type="NCBI Taxonomy" id="1231351"/>
    <lineage>
        <taxon>Bacteria</taxon>
        <taxon>Pseudomonadati</taxon>
        <taxon>Pseudomonadota</taxon>
        <taxon>Alphaproteobacteria</taxon>
        <taxon>Acetobacterales</taxon>
        <taxon>Acetobacteraceae</taxon>
        <taxon>Acidomonas</taxon>
    </lineage>
</organism>
<accession>A0A023D6E9</accession>
<evidence type="ECO:0000313" key="3">
    <source>
        <dbReference type="EMBL" id="GAJ29723.1"/>
    </source>
</evidence>
<evidence type="ECO:0000256" key="1">
    <source>
        <dbReference type="SAM" id="MobiDB-lite"/>
    </source>
</evidence>
<dbReference type="Proteomes" id="UP000019760">
    <property type="component" value="Unassembled WGS sequence"/>
</dbReference>
<feature type="compositionally biased region" description="Acidic residues" evidence="1">
    <location>
        <begin position="35"/>
        <end position="44"/>
    </location>
</feature>
<dbReference type="EMBL" id="BAND01000076">
    <property type="protein sequence ID" value="GAJ29723.1"/>
    <property type="molecule type" value="Genomic_DNA"/>
</dbReference>
<reference evidence="4" key="1">
    <citation type="journal article" date="2014" name="FEMS Microbiol. Lett.">
        <title>Draft Genomic DNA Sequence of the Facultatively Methylotrophic Bacterium Acidomonas methanolica type strain MB58.</title>
        <authorList>
            <person name="Higashiura N."/>
            <person name="Hadano H."/>
            <person name="Hirakawa H."/>
            <person name="Matsutani M."/>
            <person name="Takabe S."/>
            <person name="Matsushita K."/>
            <person name="Azuma Y."/>
        </authorList>
    </citation>
    <scope>NUCLEOTIDE SEQUENCE [LARGE SCALE GENOMIC DNA]</scope>
    <source>
        <strain evidence="4">MB58</strain>
    </source>
</reference>
<feature type="compositionally biased region" description="Polar residues" evidence="1">
    <location>
        <begin position="1"/>
        <end position="11"/>
    </location>
</feature>
<name>A0A023D6E9_ACIMT</name>
<feature type="compositionally biased region" description="Basic and acidic residues" evidence="1">
    <location>
        <begin position="13"/>
        <end position="23"/>
    </location>
</feature>
<comment type="caution">
    <text evidence="3">The sequence shown here is derived from an EMBL/GenBank/DDBJ whole genome shotgun (WGS) entry which is preliminary data.</text>
</comment>
<dbReference type="RefSeq" id="WP_042059977.1">
    <property type="nucleotide sequence ID" value="NZ_BAND01000076.1"/>
</dbReference>
<keyword evidence="2" id="KW-0472">Membrane</keyword>
<feature type="region of interest" description="Disordered" evidence="1">
    <location>
        <begin position="1"/>
        <end position="48"/>
    </location>
</feature>
<keyword evidence="2" id="KW-0812">Transmembrane</keyword>
<sequence>MTTPYVSQNPAHTDPRPWSERVDQSAFLPGPASWAEDEPEDEPGEPVPQSSTVAFVLLVCAWVAVWLTIGVGVSIAGGW</sequence>
<protein>
    <submittedName>
        <fullName evidence="3">Uncharacterized protein</fullName>
    </submittedName>
</protein>
<keyword evidence="2" id="KW-1133">Transmembrane helix</keyword>
<keyword evidence="4" id="KW-1185">Reference proteome</keyword>
<gene>
    <name evidence="3" type="ORF">Amme_076_016</name>
</gene>
<feature type="transmembrane region" description="Helical" evidence="2">
    <location>
        <begin position="53"/>
        <end position="76"/>
    </location>
</feature>
<reference evidence="3 4" key="2">
    <citation type="journal article" date="2014" name="FEMS Microbiol. Lett.">
        <title>Draft genomic DNA sequence of the facultatively methylotrophic bacterium Acidomonas methanolica type strain MB58.</title>
        <authorList>
            <person name="Higashiura N."/>
            <person name="Hadano H."/>
            <person name="Hirakawa H."/>
            <person name="Matsutani M."/>
            <person name="Takabe S."/>
            <person name="Matsushita K."/>
            <person name="Azuma Y."/>
        </authorList>
    </citation>
    <scope>NUCLEOTIDE SEQUENCE [LARGE SCALE GENOMIC DNA]</scope>
    <source>
        <strain evidence="3 4">MB58</strain>
    </source>
</reference>
<proteinExistence type="predicted"/>
<evidence type="ECO:0000313" key="4">
    <source>
        <dbReference type="Proteomes" id="UP000019760"/>
    </source>
</evidence>
<evidence type="ECO:0000256" key="2">
    <source>
        <dbReference type="SAM" id="Phobius"/>
    </source>
</evidence>
<dbReference type="AlphaFoldDB" id="A0A023D6E9"/>